<comment type="caution">
    <text evidence="2">The sequence shown here is derived from an EMBL/GenBank/DDBJ whole genome shotgun (WGS) entry which is preliminary data.</text>
</comment>
<sequence>MFEHRITIHGSRRVTLVANPNNIQPLDAEFDCYPLSVRSYFPADSEAHHVHDRSLIRDKMSLSANALYTAIKHHTSSHSEDWANSDLKIIAHNNENSDEGEEVCVSDQDLCGVAHVVRPKDLTDIETWLLGRHFIGRFIASRVKDMWNIKHLKFTSRPQPSPLDTAETEMNALMLRNSVVLSLLRDGTIQQESLRTYLTTSLQMLATPVEDTGNAVPHDNATDALTHDTTNDVKPVADDDNTSTAPVMSTSDFLHMESDILADTITRGRVNDQGTITTYPIGGETSSHADEVVPMEITWHLHLITDEKSARRLPPQLVKMLGYHCETFLIPRPESDHDTTRMANSPSQSFTEGVARLAFQAVEAMERGLPNLKLPGEPDLIDDGYISSCQVS</sequence>
<protein>
    <submittedName>
        <fullName evidence="2">Uncharacterized protein</fullName>
    </submittedName>
</protein>
<accession>A0A4Q1BB82</accession>
<feature type="region of interest" description="Disordered" evidence="1">
    <location>
        <begin position="225"/>
        <end position="244"/>
    </location>
</feature>
<proteinExistence type="predicted"/>
<reference evidence="2 3" key="1">
    <citation type="submission" date="2016-06" db="EMBL/GenBank/DDBJ databases">
        <title>Evolution of pathogenesis and genome organization in the Tremellales.</title>
        <authorList>
            <person name="Cuomo C."/>
            <person name="Litvintseva A."/>
            <person name="Heitman J."/>
            <person name="Chen Y."/>
            <person name="Sun S."/>
            <person name="Springer D."/>
            <person name="Dromer F."/>
            <person name="Young S."/>
            <person name="Zeng Q."/>
            <person name="Chapman S."/>
            <person name="Gujja S."/>
            <person name="Saif S."/>
            <person name="Birren B."/>
        </authorList>
    </citation>
    <scope>NUCLEOTIDE SEQUENCE [LARGE SCALE GENOMIC DNA]</scope>
    <source>
        <strain evidence="2 3">ATCC 28783</strain>
    </source>
</reference>
<feature type="compositionally biased region" description="Basic and acidic residues" evidence="1">
    <location>
        <begin position="225"/>
        <end position="237"/>
    </location>
</feature>
<evidence type="ECO:0000313" key="3">
    <source>
        <dbReference type="Proteomes" id="UP000289152"/>
    </source>
</evidence>
<name>A0A4Q1BB82_TREME</name>
<keyword evidence="3" id="KW-1185">Reference proteome</keyword>
<dbReference type="AlphaFoldDB" id="A0A4Q1BB82"/>
<dbReference type="Proteomes" id="UP000289152">
    <property type="component" value="Unassembled WGS sequence"/>
</dbReference>
<gene>
    <name evidence="2" type="ORF">M231_06656</name>
</gene>
<dbReference type="EMBL" id="SDIL01000110">
    <property type="protein sequence ID" value="RXK36062.1"/>
    <property type="molecule type" value="Genomic_DNA"/>
</dbReference>
<dbReference type="InParanoid" id="A0A4Q1BB82"/>
<evidence type="ECO:0000313" key="2">
    <source>
        <dbReference type="EMBL" id="RXK36062.1"/>
    </source>
</evidence>
<organism evidence="2 3">
    <name type="scientific">Tremella mesenterica</name>
    <name type="common">Jelly fungus</name>
    <dbReference type="NCBI Taxonomy" id="5217"/>
    <lineage>
        <taxon>Eukaryota</taxon>
        <taxon>Fungi</taxon>
        <taxon>Dikarya</taxon>
        <taxon>Basidiomycota</taxon>
        <taxon>Agaricomycotina</taxon>
        <taxon>Tremellomycetes</taxon>
        <taxon>Tremellales</taxon>
        <taxon>Tremellaceae</taxon>
        <taxon>Tremella</taxon>
    </lineage>
</organism>
<evidence type="ECO:0000256" key="1">
    <source>
        <dbReference type="SAM" id="MobiDB-lite"/>
    </source>
</evidence>